<reference evidence="2" key="1">
    <citation type="submission" date="2016-10" db="EMBL/GenBank/DDBJ databases">
        <authorList>
            <person name="Varghese N."/>
            <person name="Submissions S."/>
        </authorList>
    </citation>
    <scope>NUCLEOTIDE SEQUENCE [LARGE SCALE GENOMIC DNA]</scope>
    <source>
        <strain evidence="2">DSM 46136</strain>
    </source>
</reference>
<dbReference type="EMBL" id="FPBA01000003">
    <property type="protein sequence ID" value="SFT49944.1"/>
    <property type="molecule type" value="Genomic_DNA"/>
</dbReference>
<accession>A0A1I6YI55</accession>
<gene>
    <name evidence="1" type="ORF">SAMN05660657_01072</name>
</gene>
<sequence length="117" mass="12452">MHTIREELTDEECRRLLGATSRGHLAFTRDALPAIAPVRYAVDGDRLVIPARPDSDHLAPAGGAVVVLGIDDAEGDAPWAVTVVGPARTVADQDVRYVVLTIGVLRGWRTLPAPPPA</sequence>
<dbReference type="RefSeq" id="WP_175551429.1">
    <property type="nucleotide sequence ID" value="NZ_FPBA01000003.1"/>
</dbReference>
<evidence type="ECO:0000313" key="1">
    <source>
        <dbReference type="EMBL" id="SFT49944.1"/>
    </source>
</evidence>
<dbReference type="Pfam" id="PF12900">
    <property type="entry name" value="Pyridox_ox_2"/>
    <property type="match status" value="1"/>
</dbReference>
<dbReference type="InterPro" id="IPR012349">
    <property type="entry name" value="Split_barrel_FMN-bd"/>
</dbReference>
<organism evidence="1 2">
    <name type="scientific">Geodermatophilus amargosae</name>
    <dbReference type="NCBI Taxonomy" id="1296565"/>
    <lineage>
        <taxon>Bacteria</taxon>
        <taxon>Bacillati</taxon>
        <taxon>Actinomycetota</taxon>
        <taxon>Actinomycetes</taxon>
        <taxon>Geodermatophilales</taxon>
        <taxon>Geodermatophilaceae</taxon>
        <taxon>Geodermatophilus</taxon>
    </lineage>
</organism>
<dbReference type="AlphaFoldDB" id="A0A1I6YI55"/>
<name>A0A1I6YI55_9ACTN</name>
<keyword evidence="2" id="KW-1185">Reference proteome</keyword>
<dbReference type="InterPro" id="IPR024747">
    <property type="entry name" value="Pyridox_Oxase-rel"/>
</dbReference>
<dbReference type="Gene3D" id="2.30.110.10">
    <property type="entry name" value="Electron Transport, Fmn-binding Protein, Chain A"/>
    <property type="match status" value="1"/>
</dbReference>
<dbReference type="SUPFAM" id="SSF50475">
    <property type="entry name" value="FMN-binding split barrel"/>
    <property type="match status" value="1"/>
</dbReference>
<evidence type="ECO:0000313" key="2">
    <source>
        <dbReference type="Proteomes" id="UP000199546"/>
    </source>
</evidence>
<protein>
    <submittedName>
        <fullName evidence="1">Pyridoxamine 5'-phosphate oxidase</fullName>
    </submittedName>
</protein>
<dbReference type="Proteomes" id="UP000199546">
    <property type="component" value="Unassembled WGS sequence"/>
</dbReference>
<dbReference type="STRING" id="1296565.SAMN05660657_01072"/>
<proteinExistence type="predicted"/>